<organism evidence="2 3">
    <name type="scientific">Actinomycetospora aurantiaca</name>
    <dbReference type="NCBI Taxonomy" id="3129233"/>
    <lineage>
        <taxon>Bacteria</taxon>
        <taxon>Bacillati</taxon>
        <taxon>Actinomycetota</taxon>
        <taxon>Actinomycetes</taxon>
        <taxon>Pseudonocardiales</taxon>
        <taxon>Pseudonocardiaceae</taxon>
        <taxon>Actinomycetospora</taxon>
    </lineage>
</organism>
<sequence length="147" mass="14394">MRRSSLPLRLRGRVLLATAAAAVALLPVGAAAAAAATPVSLTGGGTVLVDGTRYTVSMNVRQSASGKLSGSCGLAGPRLAFSCQSITSIAVAGPQVTVKGSGVLANGQNRTFTAVVTDNPNGADQIAVDATGANVSGSLATGGFVLR</sequence>
<feature type="signal peptide" evidence="1">
    <location>
        <begin position="1"/>
        <end position="32"/>
    </location>
</feature>
<gene>
    <name evidence="2" type="ORF">WCD74_05040</name>
</gene>
<evidence type="ECO:0008006" key="4">
    <source>
        <dbReference type="Google" id="ProtNLM"/>
    </source>
</evidence>
<comment type="caution">
    <text evidence="2">The sequence shown here is derived from an EMBL/GenBank/DDBJ whole genome shotgun (WGS) entry which is preliminary data.</text>
</comment>
<proteinExistence type="predicted"/>
<accession>A0ABU8MJJ9</accession>
<evidence type="ECO:0000313" key="2">
    <source>
        <dbReference type="EMBL" id="MEJ2867119.1"/>
    </source>
</evidence>
<keyword evidence="3" id="KW-1185">Reference proteome</keyword>
<name>A0ABU8MJJ9_9PSEU</name>
<dbReference type="Proteomes" id="UP001385809">
    <property type="component" value="Unassembled WGS sequence"/>
</dbReference>
<protein>
    <recommendedName>
        <fullName evidence="4">Neocarzinostatin family protein</fullName>
    </recommendedName>
</protein>
<dbReference type="EMBL" id="JBBEGN010000002">
    <property type="protein sequence ID" value="MEJ2867119.1"/>
    <property type="molecule type" value="Genomic_DNA"/>
</dbReference>
<evidence type="ECO:0000313" key="3">
    <source>
        <dbReference type="Proteomes" id="UP001385809"/>
    </source>
</evidence>
<evidence type="ECO:0000256" key="1">
    <source>
        <dbReference type="SAM" id="SignalP"/>
    </source>
</evidence>
<reference evidence="2 3" key="1">
    <citation type="submission" date="2024-03" db="EMBL/GenBank/DDBJ databases">
        <title>Actinomycetospora sp. OC33-EN08, a novel actinomycete isolated from wild orchid (Aerides multiflora).</title>
        <authorList>
            <person name="Suriyachadkun C."/>
        </authorList>
    </citation>
    <scope>NUCLEOTIDE SEQUENCE [LARGE SCALE GENOMIC DNA]</scope>
    <source>
        <strain evidence="2 3">OC33-EN08</strain>
    </source>
</reference>
<feature type="chain" id="PRO_5047181589" description="Neocarzinostatin family protein" evidence="1">
    <location>
        <begin position="33"/>
        <end position="147"/>
    </location>
</feature>
<keyword evidence="1" id="KW-0732">Signal</keyword>
<dbReference type="RefSeq" id="WP_337693744.1">
    <property type="nucleotide sequence ID" value="NZ_JBBEGN010000002.1"/>
</dbReference>